<accession>A0A5J4SYV1</accession>
<organism evidence="1">
    <name type="scientific">termite gut metagenome</name>
    <dbReference type="NCBI Taxonomy" id="433724"/>
    <lineage>
        <taxon>unclassified sequences</taxon>
        <taxon>metagenomes</taxon>
        <taxon>organismal metagenomes</taxon>
    </lineage>
</organism>
<evidence type="ECO:0000313" key="1">
    <source>
        <dbReference type="EMBL" id="KAA6350533.1"/>
    </source>
</evidence>
<dbReference type="AlphaFoldDB" id="A0A5J4SYV1"/>
<proteinExistence type="predicted"/>
<comment type="caution">
    <text evidence="1">The sequence shown here is derived from an EMBL/GenBank/DDBJ whole genome shotgun (WGS) entry which is preliminary data.</text>
</comment>
<reference evidence="1" key="1">
    <citation type="submission" date="2019-03" db="EMBL/GenBank/DDBJ databases">
        <title>Single cell metagenomics reveals metabolic interactions within the superorganism composed of flagellate Streblomastix strix and complex community of Bacteroidetes bacteria on its surface.</title>
        <authorList>
            <person name="Treitli S.C."/>
            <person name="Kolisko M."/>
            <person name="Husnik F."/>
            <person name="Keeling P."/>
            <person name="Hampl V."/>
        </authorList>
    </citation>
    <scope>NUCLEOTIDE SEQUENCE</scope>
    <source>
        <strain evidence="1">STM</strain>
    </source>
</reference>
<dbReference type="EMBL" id="SNRY01000027">
    <property type="protein sequence ID" value="KAA6350533.1"/>
    <property type="molecule type" value="Genomic_DNA"/>
</dbReference>
<name>A0A5J4SYV1_9ZZZZ</name>
<gene>
    <name evidence="1" type="ORF">EZS27_002140</name>
</gene>
<protein>
    <submittedName>
        <fullName evidence="1">Uncharacterized protein</fullName>
    </submittedName>
</protein>
<sequence length="30" mass="3623">MEPMNAKTKQQLLESGLRERFILNHLRKKI</sequence>